<organism evidence="2 3">
    <name type="scientific">Linderina pennispora</name>
    <dbReference type="NCBI Taxonomy" id="61395"/>
    <lineage>
        <taxon>Eukaryota</taxon>
        <taxon>Fungi</taxon>
        <taxon>Fungi incertae sedis</taxon>
        <taxon>Zoopagomycota</taxon>
        <taxon>Kickxellomycotina</taxon>
        <taxon>Kickxellomycetes</taxon>
        <taxon>Kickxellales</taxon>
        <taxon>Kickxellaceae</taxon>
        <taxon>Linderina</taxon>
    </lineage>
</organism>
<dbReference type="GeneID" id="63800572"/>
<evidence type="ECO:0000313" key="3">
    <source>
        <dbReference type="Proteomes" id="UP000193922"/>
    </source>
</evidence>
<gene>
    <name evidence="2" type="ORF">DL89DRAFT_18321</name>
</gene>
<evidence type="ECO:0000256" key="1">
    <source>
        <dbReference type="SAM" id="MobiDB-lite"/>
    </source>
</evidence>
<feature type="compositionally biased region" description="Polar residues" evidence="1">
    <location>
        <begin position="1"/>
        <end position="13"/>
    </location>
</feature>
<sequence length="74" mass="7871">MTRKQILTPNKYSHTVPGGDKCPSSSRPVTCMHALMLCIVILCRPSIGPASSTFLKEEEGAEEKCPPGEISGPG</sequence>
<evidence type="ECO:0000313" key="2">
    <source>
        <dbReference type="EMBL" id="ORX74520.1"/>
    </source>
</evidence>
<dbReference type="RefSeq" id="XP_040747731.1">
    <property type="nucleotide sequence ID" value="XM_040883924.1"/>
</dbReference>
<name>A0A1Y1WLS4_9FUNG</name>
<dbReference type="EMBL" id="MCFD01000001">
    <property type="protein sequence ID" value="ORX74520.1"/>
    <property type="molecule type" value="Genomic_DNA"/>
</dbReference>
<comment type="caution">
    <text evidence="2">The sequence shown here is derived from an EMBL/GenBank/DDBJ whole genome shotgun (WGS) entry which is preliminary data.</text>
</comment>
<accession>A0A1Y1WLS4</accession>
<protein>
    <submittedName>
        <fullName evidence="2">Uncharacterized protein</fullName>
    </submittedName>
</protein>
<feature type="region of interest" description="Disordered" evidence="1">
    <location>
        <begin position="1"/>
        <end position="23"/>
    </location>
</feature>
<feature type="compositionally biased region" description="Basic and acidic residues" evidence="1">
    <location>
        <begin position="55"/>
        <end position="66"/>
    </location>
</feature>
<keyword evidence="3" id="KW-1185">Reference proteome</keyword>
<reference evidence="2 3" key="1">
    <citation type="submission" date="2016-07" db="EMBL/GenBank/DDBJ databases">
        <title>Pervasive Adenine N6-methylation of Active Genes in Fungi.</title>
        <authorList>
            <consortium name="DOE Joint Genome Institute"/>
            <person name="Mondo S.J."/>
            <person name="Dannebaum R.O."/>
            <person name="Kuo R.C."/>
            <person name="Labutti K."/>
            <person name="Haridas S."/>
            <person name="Kuo A."/>
            <person name="Salamov A."/>
            <person name="Ahrendt S.R."/>
            <person name="Lipzen A."/>
            <person name="Sullivan W."/>
            <person name="Andreopoulos W.B."/>
            <person name="Clum A."/>
            <person name="Lindquist E."/>
            <person name="Daum C."/>
            <person name="Ramamoorthy G.K."/>
            <person name="Gryganskyi A."/>
            <person name="Culley D."/>
            <person name="Magnuson J.K."/>
            <person name="James T.Y."/>
            <person name="O'Malley M.A."/>
            <person name="Stajich J.E."/>
            <person name="Spatafora J.W."/>
            <person name="Visel A."/>
            <person name="Grigoriev I.V."/>
        </authorList>
    </citation>
    <scope>NUCLEOTIDE SEQUENCE [LARGE SCALE GENOMIC DNA]</scope>
    <source>
        <strain evidence="2 3">ATCC 12442</strain>
    </source>
</reference>
<proteinExistence type="predicted"/>
<feature type="region of interest" description="Disordered" evidence="1">
    <location>
        <begin position="55"/>
        <end position="74"/>
    </location>
</feature>
<dbReference type="Proteomes" id="UP000193922">
    <property type="component" value="Unassembled WGS sequence"/>
</dbReference>
<dbReference type="AlphaFoldDB" id="A0A1Y1WLS4"/>